<organism evidence="11 12">
    <name type="scientific">Anaerotignum neopropionicum</name>
    <dbReference type="NCBI Taxonomy" id="36847"/>
    <lineage>
        <taxon>Bacteria</taxon>
        <taxon>Bacillati</taxon>
        <taxon>Bacillota</taxon>
        <taxon>Clostridia</taxon>
        <taxon>Lachnospirales</taxon>
        <taxon>Anaerotignaceae</taxon>
        <taxon>Anaerotignum</taxon>
    </lineage>
</organism>
<keyword evidence="5 7" id="KW-0418">Kinase</keyword>
<dbReference type="NCBIfam" id="TIGR00191">
    <property type="entry name" value="thrB"/>
    <property type="match status" value="1"/>
</dbReference>
<dbReference type="InterPro" id="IPR013750">
    <property type="entry name" value="GHMP_kinase_C_dom"/>
</dbReference>
<evidence type="ECO:0000259" key="9">
    <source>
        <dbReference type="Pfam" id="PF00288"/>
    </source>
</evidence>
<dbReference type="SUPFAM" id="SSF54211">
    <property type="entry name" value="Ribosomal protein S5 domain 2-like"/>
    <property type="match status" value="1"/>
</dbReference>
<comment type="subcellular location">
    <subcellularLocation>
        <location evidence="7">Cytoplasm</location>
    </subcellularLocation>
</comment>
<proteinExistence type="inferred from homology"/>
<dbReference type="PIRSF" id="PIRSF000676">
    <property type="entry name" value="Homoser_kin"/>
    <property type="match status" value="1"/>
</dbReference>
<evidence type="ECO:0000256" key="6">
    <source>
        <dbReference type="ARBA" id="ARBA00022840"/>
    </source>
</evidence>
<dbReference type="GO" id="GO:0005737">
    <property type="term" value="C:cytoplasm"/>
    <property type="evidence" value="ECO:0007669"/>
    <property type="project" value="UniProtKB-SubCell"/>
</dbReference>
<evidence type="ECO:0000313" key="12">
    <source>
        <dbReference type="Proteomes" id="UP000070539"/>
    </source>
</evidence>
<dbReference type="InterPro" id="IPR020568">
    <property type="entry name" value="Ribosomal_Su5_D2-typ_SF"/>
</dbReference>
<dbReference type="Pfam" id="PF08544">
    <property type="entry name" value="GHMP_kinases_C"/>
    <property type="match status" value="1"/>
</dbReference>
<dbReference type="GO" id="GO:0004413">
    <property type="term" value="F:homoserine kinase activity"/>
    <property type="evidence" value="ECO:0007669"/>
    <property type="project" value="UniProtKB-UniRule"/>
</dbReference>
<dbReference type="InterPro" id="IPR006204">
    <property type="entry name" value="GHMP_kinase_N_dom"/>
</dbReference>
<feature type="domain" description="GHMP kinase C-terminal" evidence="10">
    <location>
        <begin position="208"/>
        <end position="276"/>
    </location>
</feature>
<dbReference type="InterPro" id="IPR036554">
    <property type="entry name" value="GHMP_kinase_C_sf"/>
</dbReference>
<evidence type="ECO:0000256" key="4">
    <source>
        <dbReference type="ARBA" id="ARBA00022741"/>
    </source>
</evidence>
<evidence type="ECO:0000259" key="10">
    <source>
        <dbReference type="Pfam" id="PF08544"/>
    </source>
</evidence>
<comment type="function">
    <text evidence="7">Catalyzes the ATP-dependent phosphorylation of L-homoserine to L-homoserine phosphate.</text>
</comment>
<dbReference type="AlphaFoldDB" id="A0A136WC66"/>
<dbReference type="InterPro" id="IPR000870">
    <property type="entry name" value="Homoserine_kinase"/>
</dbReference>
<dbReference type="OrthoDB" id="9769912at2"/>
<dbReference type="PANTHER" id="PTHR20861:SF1">
    <property type="entry name" value="HOMOSERINE KINASE"/>
    <property type="match status" value="1"/>
</dbReference>
<evidence type="ECO:0000256" key="1">
    <source>
        <dbReference type="ARBA" id="ARBA00022605"/>
    </source>
</evidence>
<evidence type="ECO:0000256" key="7">
    <source>
        <dbReference type="HAMAP-Rule" id="MF_00384"/>
    </source>
</evidence>
<dbReference type="PANTHER" id="PTHR20861">
    <property type="entry name" value="HOMOSERINE/4-DIPHOSPHOCYTIDYL-2-C-METHYL-D-ERYTHRITOL KINASE"/>
    <property type="match status" value="1"/>
</dbReference>
<feature type="binding site" evidence="7">
    <location>
        <begin position="86"/>
        <end position="96"/>
    </location>
    <ligand>
        <name>ATP</name>
        <dbReference type="ChEBI" id="CHEBI:30616"/>
    </ligand>
</feature>
<dbReference type="EMBL" id="LRVM01000012">
    <property type="protein sequence ID" value="KXL51929.1"/>
    <property type="molecule type" value="Genomic_DNA"/>
</dbReference>
<keyword evidence="1 7" id="KW-0028">Amino-acid biosynthesis</keyword>
<dbReference type="PATRIC" id="fig|36847.3.peg.3076"/>
<dbReference type="STRING" id="36847.CLNEO_26280"/>
<keyword evidence="4 7" id="KW-0547">Nucleotide-binding</keyword>
<reference evidence="11 12" key="1">
    <citation type="submission" date="2016-01" db="EMBL/GenBank/DDBJ databases">
        <title>Genome sequence of Clostridium neopropionicum X4, DSM-3847.</title>
        <authorList>
            <person name="Poehlein A."/>
            <person name="Beck M.H."/>
            <person name="Bengelsdorf F.R."/>
            <person name="Daniel R."/>
            <person name="Duerre P."/>
        </authorList>
    </citation>
    <scope>NUCLEOTIDE SEQUENCE [LARGE SCALE GENOMIC DNA]</scope>
    <source>
        <strain evidence="11 12">DSM-3847</strain>
    </source>
</reference>
<accession>A0A136WC66</accession>
<dbReference type="GO" id="GO:0009088">
    <property type="term" value="P:threonine biosynthetic process"/>
    <property type="evidence" value="ECO:0007669"/>
    <property type="project" value="UniProtKB-UniRule"/>
</dbReference>
<evidence type="ECO:0000256" key="5">
    <source>
        <dbReference type="ARBA" id="ARBA00022777"/>
    </source>
</evidence>
<comment type="catalytic activity">
    <reaction evidence="7">
        <text>L-homoserine + ATP = O-phospho-L-homoserine + ADP + H(+)</text>
        <dbReference type="Rhea" id="RHEA:13985"/>
        <dbReference type="ChEBI" id="CHEBI:15378"/>
        <dbReference type="ChEBI" id="CHEBI:30616"/>
        <dbReference type="ChEBI" id="CHEBI:57476"/>
        <dbReference type="ChEBI" id="CHEBI:57590"/>
        <dbReference type="ChEBI" id="CHEBI:456216"/>
        <dbReference type="EC" id="2.7.1.39"/>
    </reaction>
</comment>
<comment type="similarity">
    <text evidence="7">Belongs to the GHMP kinase family. Homoserine kinase subfamily.</text>
</comment>
<sequence length="300" mass="33364">MIHIRIPATSANMGPGFDCIGVALELYNHLWVEEIPKGLRIEVKRKQEIEIPMDESNLIYQTMKYFYDQKDLTMPGVHLIQEDYIPMVRGLGSSAACIVGGLIAANELAGRPCDKEELAQMAAKLEGHPDNSNPAIFGSMVVGAQDEEKMMHVRLDLPEDLVFAIMVPEFPVSTAKARGVLPEGYSRKEVVFNVSRGALLVASVMSGKLENLSMAMEDKIHQPYRSQLIPNMGRIFQQAKEYGALASYLSGAGSTLMAMVKKEQSEQFQKEMSEYLQTLPDHWQLTLLKADLEGAKVETE</sequence>
<dbReference type="SUPFAM" id="SSF55060">
    <property type="entry name" value="GHMP Kinase, C-terminal domain"/>
    <property type="match status" value="1"/>
</dbReference>
<dbReference type="GO" id="GO:0005524">
    <property type="term" value="F:ATP binding"/>
    <property type="evidence" value="ECO:0007669"/>
    <property type="project" value="UniProtKB-UniRule"/>
</dbReference>
<dbReference type="InterPro" id="IPR014721">
    <property type="entry name" value="Ribsml_uS5_D2-typ_fold_subgr"/>
</dbReference>
<dbReference type="Gene3D" id="3.30.70.890">
    <property type="entry name" value="GHMP kinase, C-terminal domain"/>
    <property type="match status" value="1"/>
</dbReference>
<keyword evidence="3 7" id="KW-0791">Threonine biosynthesis</keyword>
<keyword evidence="12" id="KW-1185">Reference proteome</keyword>
<comment type="pathway">
    <text evidence="7">Amino-acid biosynthesis; L-threonine biosynthesis; L-threonine from L-aspartate: step 4/5.</text>
</comment>
<name>A0A136WC66_9FIRM</name>
<dbReference type="UniPathway" id="UPA00050">
    <property type="reaction ID" value="UER00064"/>
</dbReference>
<gene>
    <name evidence="7 11" type="primary">thrB</name>
    <name evidence="11" type="ORF">CLNEO_26280</name>
</gene>
<dbReference type="Proteomes" id="UP000070539">
    <property type="component" value="Unassembled WGS sequence"/>
</dbReference>
<keyword evidence="2 7" id="KW-0808">Transferase</keyword>
<dbReference type="HAMAP" id="MF_00384">
    <property type="entry name" value="Homoser_kinase"/>
    <property type="match status" value="1"/>
</dbReference>
<dbReference type="Pfam" id="PF00288">
    <property type="entry name" value="GHMP_kinases_N"/>
    <property type="match status" value="1"/>
</dbReference>
<dbReference type="Gene3D" id="3.30.230.10">
    <property type="match status" value="1"/>
</dbReference>
<evidence type="ECO:0000256" key="2">
    <source>
        <dbReference type="ARBA" id="ARBA00022679"/>
    </source>
</evidence>
<dbReference type="EC" id="2.7.1.39" evidence="7 8"/>
<keyword evidence="7" id="KW-0963">Cytoplasm</keyword>
<dbReference type="RefSeq" id="WP_066090110.1">
    <property type="nucleotide sequence ID" value="NZ_LRVM01000012.1"/>
</dbReference>
<keyword evidence="6 7" id="KW-0067">ATP-binding</keyword>
<evidence type="ECO:0000256" key="8">
    <source>
        <dbReference type="NCBIfam" id="TIGR00191"/>
    </source>
</evidence>
<protein>
    <recommendedName>
        <fullName evidence="7 8">Homoserine kinase</fullName>
        <shortName evidence="7">HK</shortName>
        <shortName evidence="7">HSK</shortName>
        <ecNumber evidence="7 8">2.7.1.39</ecNumber>
    </recommendedName>
</protein>
<dbReference type="PRINTS" id="PR00958">
    <property type="entry name" value="HOMSERKINASE"/>
</dbReference>
<feature type="domain" description="GHMP kinase N-terminal" evidence="9">
    <location>
        <begin position="57"/>
        <end position="138"/>
    </location>
</feature>
<evidence type="ECO:0000256" key="3">
    <source>
        <dbReference type="ARBA" id="ARBA00022697"/>
    </source>
</evidence>
<comment type="caution">
    <text evidence="11">The sequence shown here is derived from an EMBL/GenBank/DDBJ whole genome shotgun (WGS) entry which is preliminary data.</text>
</comment>
<evidence type="ECO:0000313" key="11">
    <source>
        <dbReference type="EMBL" id="KXL51929.1"/>
    </source>
</evidence>